<gene>
    <name evidence="1" type="ORF">EA655_05420</name>
</gene>
<dbReference type="Pfam" id="PF25704">
    <property type="entry name" value="AcrF2"/>
    <property type="match status" value="1"/>
</dbReference>
<dbReference type="Proteomes" id="UP000294164">
    <property type="component" value="Unassembled WGS sequence"/>
</dbReference>
<dbReference type="InterPro" id="IPR057728">
    <property type="entry name" value="AcrF2"/>
</dbReference>
<dbReference type="CDD" id="cd22280">
    <property type="entry name" value="AcrIF2"/>
    <property type="match status" value="1"/>
</dbReference>
<name>A0A4Q8M7F2_9GAMM</name>
<sequence length="87" mass="9420">MIAQQHTDSQLAAGVAESWAVSKDQIWGGEGYTLYVFNDNSILAQSGPEQIAVDADDPESVQAYVQWLGDDAPLDQQRLDEIIAALA</sequence>
<comment type="caution">
    <text evidence="1">The sequence shown here is derived from an EMBL/GenBank/DDBJ whole genome shotgun (WGS) entry which is preliminary data.</text>
</comment>
<evidence type="ECO:0000313" key="2">
    <source>
        <dbReference type="Proteomes" id="UP000294164"/>
    </source>
</evidence>
<evidence type="ECO:0000313" key="1">
    <source>
        <dbReference type="EMBL" id="TAA45749.1"/>
    </source>
</evidence>
<accession>A0A4Q8M7F2</accession>
<organism evidence="1 2">
    <name type="scientific">Pseudoxanthomonas winnipegensis</name>
    <dbReference type="NCBI Taxonomy" id="2480810"/>
    <lineage>
        <taxon>Bacteria</taxon>
        <taxon>Pseudomonadati</taxon>
        <taxon>Pseudomonadota</taxon>
        <taxon>Gammaproteobacteria</taxon>
        <taxon>Lysobacterales</taxon>
        <taxon>Lysobacteraceae</taxon>
        <taxon>Pseudoxanthomonas</taxon>
    </lineage>
</organism>
<proteinExistence type="predicted"/>
<dbReference type="EMBL" id="SHMG01000002">
    <property type="protein sequence ID" value="TAA45749.1"/>
    <property type="molecule type" value="Genomic_DNA"/>
</dbReference>
<dbReference type="AlphaFoldDB" id="A0A4Q8M7F2"/>
<protein>
    <submittedName>
        <fullName evidence="1">Uncharacterized protein</fullName>
    </submittedName>
</protein>
<reference evidence="1 2" key="1">
    <citation type="submission" date="2019-02" db="EMBL/GenBank/DDBJ databases">
        <title>WGS of Pseudoxanthomonas species novum from clinical isolates.</title>
        <authorList>
            <person name="Bernier A.-M."/>
            <person name="Bernard K."/>
            <person name="Vachon A."/>
        </authorList>
    </citation>
    <scope>NUCLEOTIDE SEQUENCE [LARGE SCALE GENOMIC DNA]</scope>
    <source>
        <strain evidence="1 2">NML130969</strain>
    </source>
</reference>